<dbReference type="VEuPathDB" id="FungiDB:ASPSYDRAFT_1055684"/>
<protein>
    <submittedName>
        <fullName evidence="2">Uncharacterized protein</fullName>
    </submittedName>
</protein>
<evidence type="ECO:0000313" key="3">
    <source>
        <dbReference type="Proteomes" id="UP000184356"/>
    </source>
</evidence>
<evidence type="ECO:0000313" key="2">
    <source>
        <dbReference type="EMBL" id="OJJ57469.1"/>
    </source>
</evidence>
<name>A0A1L9TDF9_9EURO</name>
<dbReference type="Proteomes" id="UP000184356">
    <property type="component" value="Unassembled WGS sequence"/>
</dbReference>
<dbReference type="AlphaFoldDB" id="A0A1L9TDF9"/>
<keyword evidence="3" id="KW-1185">Reference proteome</keyword>
<feature type="region of interest" description="Disordered" evidence="1">
    <location>
        <begin position="72"/>
        <end position="98"/>
    </location>
</feature>
<dbReference type="GeneID" id="63755919"/>
<dbReference type="RefSeq" id="XP_040701275.1">
    <property type="nucleotide sequence ID" value="XM_040839846.1"/>
</dbReference>
<dbReference type="EMBL" id="KV878588">
    <property type="protein sequence ID" value="OJJ57469.1"/>
    <property type="molecule type" value="Genomic_DNA"/>
</dbReference>
<organism evidence="2 3">
    <name type="scientific">Aspergillus sydowii CBS 593.65</name>
    <dbReference type="NCBI Taxonomy" id="1036612"/>
    <lineage>
        <taxon>Eukaryota</taxon>
        <taxon>Fungi</taxon>
        <taxon>Dikarya</taxon>
        <taxon>Ascomycota</taxon>
        <taxon>Pezizomycotina</taxon>
        <taxon>Eurotiomycetes</taxon>
        <taxon>Eurotiomycetidae</taxon>
        <taxon>Eurotiales</taxon>
        <taxon>Aspergillaceae</taxon>
        <taxon>Aspergillus</taxon>
        <taxon>Aspergillus subgen. Nidulantes</taxon>
    </lineage>
</organism>
<evidence type="ECO:0000256" key="1">
    <source>
        <dbReference type="SAM" id="MobiDB-lite"/>
    </source>
</evidence>
<proteinExistence type="predicted"/>
<reference evidence="3" key="1">
    <citation type="journal article" date="2017" name="Genome Biol.">
        <title>Comparative genomics reveals high biological diversity and specific adaptations in the industrially and medically important fungal genus Aspergillus.</title>
        <authorList>
            <person name="de Vries R.P."/>
            <person name="Riley R."/>
            <person name="Wiebenga A."/>
            <person name="Aguilar-Osorio G."/>
            <person name="Amillis S."/>
            <person name="Uchima C.A."/>
            <person name="Anderluh G."/>
            <person name="Asadollahi M."/>
            <person name="Askin M."/>
            <person name="Barry K."/>
            <person name="Battaglia E."/>
            <person name="Bayram O."/>
            <person name="Benocci T."/>
            <person name="Braus-Stromeyer S.A."/>
            <person name="Caldana C."/>
            <person name="Canovas D."/>
            <person name="Cerqueira G.C."/>
            <person name="Chen F."/>
            <person name="Chen W."/>
            <person name="Choi C."/>
            <person name="Clum A."/>
            <person name="Dos Santos R.A."/>
            <person name="Damasio A.R."/>
            <person name="Diallinas G."/>
            <person name="Emri T."/>
            <person name="Fekete E."/>
            <person name="Flipphi M."/>
            <person name="Freyberg S."/>
            <person name="Gallo A."/>
            <person name="Gournas C."/>
            <person name="Habgood R."/>
            <person name="Hainaut M."/>
            <person name="Harispe M.L."/>
            <person name="Henrissat B."/>
            <person name="Hilden K.S."/>
            <person name="Hope R."/>
            <person name="Hossain A."/>
            <person name="Karabika E."/>
            <person name="Karaffa L."/>
            <person name="Karanyi Z."/>
            <person name="Krasevec N."/>
            <person name="Kuo A."/>
            <person name="Kusch H."/>
            <person name="LaButti K."/>
            <person name="Lagendijk E.L."/>
            <person name="Lapidus A."/>
            <person name="Levasseur A."/>
            <person name="Lindquist E."/>
            <person name="Lipzen A."/>
            <person name="Logrieco A.F."/>
            <person name="MacCabe A."/>
            <person name="Maekelae M.R."/>
            <person name="Malavazi I."/>
            <person name="Melin P."/>
            <person name="Meyer V."/>
            <person name="Mielnichuk N."/>
            <person name="Miskei M."/>
            <person name="Molnar A.P."/>
            <person name="Mule G."/>
            <person name="Ngan C.Y."/>
            <person name="Orejas M."/>
            <person name="Orosz E."/>
            <person name="Ouedraogo J.P."/>
            <person name="Overkamp K.M."/>
            <person name="Park H.-S."/>
            <person name="Perrone G."/>
            <person name="Piumi F."/>
            <person name="Punt P.J."/>
            <person name="Ram A.F."/>
            <person name="Ramon A."/>
            <person name="Rauscher S."/>
            <person name="Record E."/>
            <person name="Riano-Pachon D.M."/>
            <person name="Robert V."/>
            <person name="Roehrig J."/>
            <person name="Ruller R."/>
            <person name="Salamov A."/>
            <person name="Salih N.S."/>
            <person name="Samson R.A."/>
            <person name="Sandor E."/>
            <person name="Sanguinetti M."/>
            <person name="Schuetze T."/>
            <person name="Sepcic K."/>
            <person name="Shelest E."/>
            <person name="Sherlock G."/>
            <person name="Sophianopoulou V."/>
            <person name="Squina F.M."/>
            <person name="Sun H."/>
            <person name="Susca A."/>
            <person name="Todd R.B."/>
            <person name="Tsang A."/>
            <person name="Unkles S.E."/>
            <person name="van de Wiele N."/>
            <person name="van Rossen-Uffink D."/>
            <person name="Oliveira J.V."/>
            <person name="Vesth T.C."/>
            <person name="Visser J."/>
            <person name="Yu J.-H."/>
            <person name="Zhou M."/>
            <person name="Andersen M.R."/>
            <person name="Archer D.B."/>
            <person name="Baker S.E."/>
            <person name="Benoit I."/>
            <person name="Brakhage A.A."/>
            <person name="Braus G.H."/>
            <person name="Fischer R."/>
            <person name="Frisvad J.C."/>
            <person name="Goldman G.H."/>
            <person name="Houbraken J."/>
            <person name="Oakley B."/>
            <person name="Pocsi I."/>
            <person name="Scazzocchio C."/>
            <person name="Seiboth B."/>
            <person name="vanKuyk P.A."/>
            <person name="Wortman J."/>
            <person name="Dyer P.S."/>
            <person name="Grigoriev I.V."/>
        </authorList>
    </citation>
    <scope>NUCLEOTIDE SEQUENCE [LARGE SCALE GENOMIC DNA]</scope>
    <source>
        <strain evidence="3">CBS 593.65</strain>
    </source>
</reference>
<feature type="compositionally biased region" description="Polar residues" evidence="1">
    <location>
        <begin position="72"/>
        <end position="84"/>
    </location>
</feature>
<accession>A0A1L9TDF9</accession>
<gene>
    <name evidence="2" type="ORF">ASPSYDRAFT_1055684</name>
</gene>
<sequence>MLACTHFGPRPQRHFMFSAASCRPQMRLSSLNSKLLILSSMESSRIVDLCPGSTLLRSIRDLIKRICTTTNSTETQRPSNSSFFKASKRSHHPDETEINEPFDGAGLILRLTCPTCNLTVYPRCLQSAWYLRSFLASISQSLCCTACLLPPGLSVSYPFGIGYQAILADNLSTRPPACSQAPVCMRACMHDPMSQGNCLLVLLNRGRQVDEQRHCLLSSMFSFLTYIGLRRLWDVKMGRDVLSGTAGWNVHAEYCCLILGSSIECLTADRAADVDNGLGSVALAIV</sequence>